<feature type="chain" id="PRO_5028181399" evidence="10">
    <location>
        <begin position="22"/>
        <end position="844"/>
    </location>
</feature>
<dbReference type="InterPro" id="IPR037224">
    <property type="entry name" value="PapC_N_sf"/>
</dbReference>
<keyword evidence="6 10" id="KW-0732">Signal</keyword>
<keyword evidence="8 9" id="KW-0998">Cell outer membrane</keyword>
<dbReference type="SUPFAM" id="SSF141729">
    <property type="entry name" value="FimD N-terminal domain-like"/>
    <property type="match status" value="1"/>
</dbReference>
<evidence type="ECO:0000256" key="1">
    <source>
        <dbReference type="ARBA" id="ARBA00004571"/>
    </source>
</evidence>
<evidence type="ECO:0000256" key="9">
    <source>
        <dbReference type="RuleBase" id="RU003884"/>
    </source>
</evidence>
<keyword evidence="4" id="KW-1134">Transmembrane beta strand</keyword>
<dbReference type="FunFam" id="2.60.40.3110:FF:000001">
    <property type="entry name" value="Putative fimbrial outer membrane usher"/>
    <property type="match status" value="1"/>
</dbReference>
<sequence length="844" mass="91304">MKITRLAILITLTFSVLKSQATEFNASLLDSGNLSNVDLTAFSREGYVAPGNYILDIWLNDQPVREQYPVRVVPVAGLDAAVICVTTDMVAMLGLKDKIIHGLKPVTGIPDGQCLELRSADSQVRYSAENQRLTFIIPQAWMRYQDPDWVPPSRWSDGVTAGLLDYSLMVNRYMPQQGETSTSYSLYGTAGFNLGAWRLRSDYQYSRFDSGQGASQSDFYLPQTYLFRALPALRSKLTLGQTYLSSAIFDSFRFAGLTLASDERMLPPSLQGYAPKISGIANSNAQVTVSQNGRILYQTRVSPGPFELPDLSQNISGNLDVSVRESDGSVRTWQVNTASVPFMARQGQVRYKVAAGRPLYGGTHNNSTVSPDFLLGEATWGAFNNTSLYGGLIASTGDYQSAALGIGQNMGLLGALSADVTRSDARLPHGQKQSGYSYRINYAKTFDKTGSTLAFVGYRFSDRHFLSMPEYLQRRTTDGGDAWHEKQSYTVTYSQSVPVLNMSAALSVSRLNYWNAQSNNNYMLSLNKVFSLGDLQGLSASVSFARNQYTGGGSQNQVYATISIPWGDSRQVSYSVQKDNRGGLQQTVNYSDFHNPDTTWNISAGHNRYDTGSNSSFSGSVQSRLPWGQAAADATLQPGQYRSLGLSWYGSVTATAHGAAFSQSMAGNEPRMMIDTGDVAGVPVNGNSGVTNRFGVGVVSAGSSYRRSDISVDVAALPEDVDVSSSVISQVLTEGAVGYRKIDANQGEQVLGHIRLADGASPPFGALVVSGKTGRTAGMVGDGGLAYLTGLSGEDRRTLNVSWDGRVQCRLTLPETVTLSRGAAVTALQIKISLSQSRSKGENR</sequence>
<reference evidence="13" key="2">
    <citation type="submission" date="2020-02" db="EMBL/GenBank/DDBJ databases">
        <authorList>
            <consortium name="NCBI Pathogen Detection Project"/>
        </authorList>
    </citation>
    <scope>NUCLEOTIDE SEQUENCE</scope>
    <source>
        <strain evidence="13">MA.SARA15</strain>
    </source>
</reference>
<feature type="domain" description="PapC N-terminal" evidence="12">
    <location>
        <begin position="23"/>
        <end position="168"/>
    </location>
</feature>
<protein>
    <submittedName>
        <fullName evidence="13">Fimbrial outer membrane usher protein StdB</fullName>
    </submittedName>
</protein>
<dbReference type="InterPro" id="IPR042186">
    <property type="entry name" value="FimD_plug_dom"/>
</dbReference>
<comment type="similarity">
    <text evidence="2 9">Belongs to the fimbrial export usher family.</text>
</comment>
<dbReference type="Gene3D" id="2.60.40.2610">
    <property type="entry name" value="Outer membrane usher protein FimD, plug domain"/>
    <property type="match status" value="1"/>
</dbReference>
<evidence type="ECO:0000256" key="6">
    <source>
        <dbReference type="ARBA" id="ARBA00022729"/>
    </source>
</evidence>
<comment type="caution">
    <text evidence="13">The sequence shown here is derived from an EMBL/GenBank/DDBJ whole genome shotgun (WGS) entry which is preliminary data.</text>
</comment>
<dbReference type="InterPro" id="IPR025949">
    <property type="entry name" value="PapC-like_C"/>
</dbReference>
<keyword evidence="3 9" id="KW-0813">Transport</keyword>
<keyword evidence="9" id="KW-1029">Fimbrium biogenesis</keyword>
<evidence type="ECO:0000256" key="2">
    <source>
        <dbReference type="ARBA" id="ARBA00008064"/>
    </source>
</evidence>
<feature type="signal peptide" evidence="10">
    <location>
        <begin position="1"/>
        <end position="21"/>
    </location>
</feature>
<evidence type="ECO:0000313" key="13">
    <source>
        <dbReference type="EMBL" id="HAG0266954.1"/>
    </source>
</evidence>
<organism evidence="13">
    <name type="scientific">Salmonella enterica</name>
    <name type="common">Salmonella choleraesuis</name>
    <dbReference type="NCBI Taxonomy" id="28901"/>
    <lineage>
        <taxon>Bacteria</taxon>
        <taxon>Pseudomonadati</taxon>
        <taxon>Pseudomonadota</taxon>
        <taxon>Gammaproteobacteria</taxon>
        <taxon>Enterobacterales</taxon>
        <taxon>Enterobacteriaceae</taxon>
        <taxon>Salmonella</taxon>
    </lineage>
</organism>
<dbReference type="InterPro" id="IPR043142">
    <property type="entry name" value="PapC-like_C_sf"/>
</dbReference>
<dbReference type="Pfam" id="PF13954">
    <property type="entry name" value="PapC_N"/>
    <property type="match status" value="1"/>
</dbReference>
<dbReference type="GO" id="GO:0009297">
    <property type="term" value="P:pilus assembly"/>
    <property type="evidence" value="ECO:0007669"/>
    <property type="project" value="InterPro"/>
</dbReference>
<name>A0A756V1V7_SALER</name>
<dbReference type="Gene3D" id="3.10.20.410">
    <property type="match status" value="1"/>
</dbReference>
<comment type="subcellular location">
    <subcellularLocation>
        <location evidence="1 9">Cell outer membrane</location>
        <topology evidence="1 9">Multi-pass membrane protein</topology>
    </subcellularLocation>
</comment>
<gene>
    <name evidence="13" type="primary">stdB</name>
    <name evidence="13" type="ORF">G8S01_002745</name>
</gene>
<dbReference type="NCBIfam" id="NF011791">
    <property type="entry name" value="PRK15255.1"/>
    <property type="match status" value="1"/>
</dbReference>
<keyword evidence="7 9" id="KW-0472">Membrane</keyword>
<evidence type="ECO:0000259" key="11">
    <source>
        <dbReference type="Pfam" id="PF13953"/>
    </source>
</evidence>
<dbReference type="Pfam" id="PF00577">
    <property type="entry name" value="Usher"/>
    <property type="match status" value="1"/>
</dbReference>
<dbReference type="EMBL" id="DAAXBK010000007">
    <property type="protein sequence ID" value="HAG0266954.1"/>
    <property type="molecule type" value="Genomic_DNA"/>
</dbReference>
<proteinExistence type="inferred from homology"/>
<dbReference type="InterPro" id="IPR000015">
    <property type="entry name" value="Fimb_usher"/>
</dbReference>
<evidence type="ECO:0000256" key="4">
    <source>
        <dbReference type="ARBA" id="ARBA00022452"/>
    </source>
</evidence>
<keyword evidence="5 9" id="KW-0812">Transmembrane</keyword>
<dbReference type="AlphaFoldDB" id="A0A756V1V7"/>
<dbReference type="InterPro" id="IPR018030">
    <property type="entry name" value="Fimbrial_membr_usher_CS"/>
</dbReference>
<evidence type="ECO:0000256" key="3">
    <source>
        <dbReference type="ARBA" id="ARBA00022448"/>
    </source>
</evidence>
<evidence type="ECO:0000259" key="12">
    <source>
        <dbReference type="Pfam" id="PF13954"/>
    </source>
</evidence>
<feature type="domain" description="PapC-like C-terminal" evidence="11">
    <location>
        <begin position="753"/>
        <end position="812"/>
    </location>
</feature>
<evidence type="ECO:0000256" key="8">
    <source>
        <dbReference type="ARBA" id="ARBA00023237"/>
    </source>
</evidence>
<reference evidence="13" key="1">
    <citation type="journal article" date="2018" name="Genome Biol.">
        <title>SKESA: strategic k-mer extension for scrupulous assemblies.</title>
        <authorList>
            <person name="Souvorov A."/>
            <person name="Agarwala R."/>
            <person name="Lipman D.J."/>
        </authorList>
    </citation>
    <scope>NUCLEOTIDE SEQUENCE</scope>
    <source>
        <strain evidence="13">MA.SARA15</strain>
    </source>
</reference>
<evidence type="ECO:0000256" key="5">
    <source>
        <dbReference type="ARBA" id="ARBA00022692"/>
    </source>
</evidence>
<evidence type="ECO:0000256" key="7">
    <source>
        <dbReference type="ARBA" id="ARBA00023136"/>
    </source>
</evidence>
<dbReference type="PANTHER" id="PTHR30451:SF4">
    <property type="entry name" value="OUTER MEMBRANE USHER PROTEIN YQIG-RELATED"/>
    <property type="match status" value="1"/>
</dbReference>
<dbReference type="GO" id="GO:0009279">
    <property type="term" value="C:cell outer membrane"/>
    <property type="evidence" value="ECO:0007669"/>
    <property type="project" value="UniProtKB-SubCell"/>
</dbReference>
<accession>A0A756V1V7</accession>
<dbReference type="GO" id="GO:0015473">
    <property type="term" value="F:fimbrial usher porin activity"/>
    <property type="evidence" value="ECO:0007669"/>
    <property type="project" value="InterPro"/>
</dbReference>
<dbReference type="PROSITE" id="PS01151">
    <property type="entry name" value="FIMBRIAL_USHER"/>
    <property type="match status" value="1"/>
</dbReference>
<dbReference type="InterPro" id="IPR025885">
    <property type="entry name" value="PapC_N"/>
</dbReference>
<dbReference type="Gene3D" id="2.60.40.2070">
    <property type="match status" value="1"/>
</dbReference>
<dbReference type="Gene3D" id="2.60.40.3110">
    <property type="match status" value="1"/>
</dbReference>
<evidence type="ECO:0000256" key="10">
    <source>
        <dbReference type="SAM" id="SignalP"/>
    </source>
</evidence>
<dbReference type="PANTHER" id="PTHR30451">
    <property type="entry name" value="OUTER MEMBRANE USHER PROTEIN"/>
    <property type="match status" value="1"/>
</dbReference>
<dbReference type="Pfam" id="PF13953">
    <property type="entry name" value="PapC_C"/>
    <property type="match status" value="1"/>
</dbReference>